<dbReference type="PROSITE" id="PS50921">
    <property type="entry name" value="ANTAR"/>
    <property type="match status" value="1"/>
</dbReference>
<evidence type="ECO:0000313" key="5">
    <source>
        <dbReference type="Proteomes" id="UP001501285"/>
    </source>
</evidence>
<gene>
    <name evidence="4" type="ORF">GCM10009740_04030</name>
</gene>
<reference evidence="5" key="1">
    <citation type="journal article" date="2019" name="Int. J. Syst. Evol. Microbiol.">
        <title>The Global Catalogue of Microorganisms (GCM) 10K type strain sequencing project: providing services to taxonomists for standard genome sequencing and annotation.</title>
        <authorList>
            <consortium name="The Broad Institute Genomics Platform"/>
            <consortium name="The Broad Institute Genome Sequencing Center for Infectious Disease"/>
            <person name="Wu L."/>
            <person name="Ma J."/>
        </authorList>
    </citation>
    <scope>NUCLEOTIDE SEQUENCE [LARGE SCALE GENOMIC DNA]</scope>
    <source>
        <strain evidence="5">JCM 14283</strain>
    </source>
</reference>
<keyword evidence="2" id="KW-0804">Transcription</keyword>
<proteinExistence type="predicted"/>
<dbReference type="RefSeq" id="WP_343986710.1">
    <property type="nucleotide sequence ID" value="NZ_BAAANB010000001.1"/>
</dbReference>
<comment type="caution">
    <text evidence="4">The sequence shown here is derived from an EMBL/GenBank/DDBJ whole genome shotgun (WGS) entry which is preliminary data.</text>
</comment>
<evidence type="ECO:0000256" key="1">
    <source>
        <dbReference type="ARBA" id="ARBA00023015"/>
    </source>
</evidence>
<dbReference type="InterPro" id="IPR029016">
    <property type="entry name" value="GAF-like_dom_sf"/>
</dbReference>
<keyword evidence="1" id="KW-0805">Transcription regulation</keyword>
<feature type="domain" description="ANTAR" evidence="3">
    <location>
        <begin position="173"/>
        <end position="234"/>
    </location>
</feature>
<dbReference type="SUPFAM" id="SSF55781">
    <property type="entry name" value="GAF domain-like"/>
    <property type="match status" value="1"/>
</dbReference>
<dbReference type="PIRSF" id="PIRSF036625">
    <property type="entry name" value="GAF_ANTAR"/>
    <property type="match status" value="1"/>
</dbReference>
<dbReference type="Pfam" id="PF13185">
    <property type="entry name" value="GAF_2"/>
    <property type="match status" value="1"/>
</dbReference>
<dbReference type="SMART" id="SM01012">
    <property type="entry name" value="ANTAR"/>
    <property type="match status" value="1"/>
</dbReference>
<sequence length="247" mass="27117">MSDTSGRAEAALTLRRVAHDFEQLGDELSRSTQPTAFEAVTRVAVRRVPAASAASITTVKHGRFTTVGATDDFARHADHLQYELQSGPCVDAIVDDALYQPKDLATDDRWPEYGRRVVDELGFHSMLSYRIHVEVPGVIAGMNLYAFDPVAFDEHDLAQGLLLATYAAQALTAAYLRDRAENLERALATNREIGTSVGVLMALHRLTAEQAFDLLRIASQNSNRKLREVALDVIDTGMVDVTPHSRG</sequence>
<keyword evidence="5" id="KW-1185">Reference proteome</keyword>
<evidence type="ECO:0000259" key="3">
    <source>
        <dbReference type="PROSITE" id="PS50921"/>
    </source>
</evidence>
<dbReference type="InterPro" id="IPR005561">
    <property type="entry name" value="ANTAR"/>
</dbReference>
<dbReference type="Gene3D" id="3.30.450.40">
    <property type="match status" value="1"/>
</dbReference>
<evidence type="ECO:0000256" key="2">
    <source>
        <dbReference type="ARBA" id="ARBA00023163"/>
    </source>
</evidence>
<dbReference type="InterPro" id="IPR003018">
    <property type="entry name" value="GAF"/>
</dbReference>
<name>A0ABP5F737_9MICO</name>
<dbReference type="Proteomes" id="UP001501285">
    <property type="component" value="Unassembled WGS sequence"/>
</dbReference>
<dbReference type="InterPro" id="IPR012074">
    <property type="entry name" value="GAF_ANTAR"/>
</dbReference>
<accession>A0ABP5F737</accession>
<protein>
    <recommendedName>
        <fullName evidence="3">ANTAR domain-containing protein</fullName>
    </recommendedName>
</protein>
<evidence type="ECO:0000313" key="4">
    <source>
        <dbReference type="EMBL" id="GAA2019147.1"/>
    </source>
</evidence>
<dbReference type="EMBL" id="BAAANB010000001">
    <property type="protein sequence ID" value="GAA2019147.1"/>
    <property type="molecule type" value="Genomic_DNA"/>
</dbReference>
<dbReference type="Pfam" id="PF03861">
    <property type="entry name" value="ANTAR"/>
    <property type="match status" value="1"/>
</dbReference>
<dbReference type="InterPro" id="IPR036388">
    <property type="entry name" value="WH-like_DNA-bd_sf"/>
</dbReference>
<organism evidence="4 5">
    <name type="scientific">Terrabacter terrae</name>
    <dbReference type="NCBI Taxonomy" id="318434"/>
    <lineage>
        <taxon>Bacteria</taxon>
        <taxon>Bacillati</taxon>
        <taxon>Actinomycetota</taxon>
        <taxon>Actinomycetes</taxon>
        <taxon>Micrococcales</taxon>
        <taxon>Intrasporangiaceae</taxon>
        <taxon>Terrabacter</taxon>
    </lineage>
</organism>
<dbReference type="Gene3D" id="1.10.10.10">
    <property type="entry name" value="Winged helix-like DNA-binding domain superfamily/Winged helix DNA-binding domain"/>
    <property type="match status" value="1"/>
</dbReference>